<evidence type="ECO:0000256" key="9">
    <source>
        <dbReference type="ARBA" id="ARBA00022989"/>
    </source>
</evidence>
<evidence type="ECO:0000256" key="3">
    <source>
        <dbReference type="ARBA" id="ARBA00022448"/>
    </source>
</evidence>
<keyword evidence="11 12" id="KW-0472">Membrane</keyword>
<keyword evidence="8" id="KW-0249">Electron transport</keyword>
<feature type="transmembrane region" description="Helical" evidence="12">
    <location>
        <begin position="210"/>
        <end position="232"/>
    </location>
</feature>
<comment type="similarity">
    <text evidence="2">Belongs to the cytochrome ubiquinol oxidase subunit 2 family.</text>
</comment>
<gene>
    <name evidence="13" type="ORF">ABW18_04260</name>
</gene>
<feature type="transmembrane region" description="Helical" evidence="12">
    <location>
        <begin position="98"/>
        <end position="118"/>
    </location>
</feature>
<evidence type="ECO:0000256" key="8">
    <source>
        <dbReference type="ARBA" id="ARBA00022982"/>
    </source>
</evidence>
<evidence type="ECO:0000256" key="12">
    <source>
        <dbReference type="SAM" id="Phobius"/>
    </source>
</evidence>
<feature type="transmembrane region" description="Helical" evidence="12">
    <location>
        <begin position="173"/>
        <end position="198"/>
    </location>
</feature>
<accession>A0ABR5IHN2</accession>
<keyword evidence="5" id="KW-0349">Heme</keyword>
<evidence type="ECO:0000256" key="1">
    <source>
        <dbReference type="ARBA" id="ARBA00004651"/>
    </source>
</evidence>
<keyword evidence="6 12" id="KW-0812">Transmembrane</keyword>
<feature type="transmembrane region" description="Helical" evidence="12">
    <location>
        <begin position="6"/>
        <end position="27"/>
    </location>
</feature>
<evidence type="ECO:0000256" key="4">
    <source>
        <dbReference type="ARBA" id="ARBA00022475"/>
    </source>
</evidence>
<keyword evidence="9 12" id="KW-1133">Transmembrane helix</keyword>
<reference evidence="13 14" key="1">
    <citation type="submission" date="2015-05" db="EMBL/GenBank/DDBJ databases">
        <title>Draft genome sequence of the bacterium Gordonia jacobaea a new member of the Gordonia genus.</title>
        <authorList>
            <person name="Jimenez-Galisteo G."/>
            <person name="Dominguez A."/>
            <person name="Munoz E."/>
            <person name="Vinas M."/>
        </authorList>
    </citation>
    <scope>NUCLEOTIDE SEQUENCE [LARGE SCALE GENOMIC DNA]</scope>
    <source>
        <strain evidence="14">mv1</strain>
    </source>
</reference>
<sequence length="358" mass="38897">MLGNLWFIIVAILFVGYFVLEGFDFGVGMLMPFLGRSHTGGDSKVSADDDAADNDKRRRVLLNTIGPVWDGNEVWLLTAGGALFAAFGGWYATMFSALYLPLFLILVGLIARVVSIEWRGKINNPKWRQWCDIGIGLGSWIPAILWGVAFANVVRGLPIDEAHQYTGGFFNLLNPYGLLGGLTTLLVFLTHGAIFLSLKTGGVLEEDSKKYAKVLAIPTLVVAAVFLLWTQFAYGNGWTWIPVLIAAVAAVVMVIATQAEREGIAFTANAIAIAGTVASLFACLFPNVLPSTTDSAFNLTVENTASSDYTLTVMTIAAVVVTPIVIAYQAWTYWVFRKRLSVDQIPESIGLSSLKAWE</sequence>
<feature type="transmembrane region" description="Helical" evidence="12">
    <location>
        <begin position="130"/>
        <end position="153"/>
    </location>
</feature>
<evidence type="ECO:0000256" key="6">
    <source>
        <dbReference type="ARBA" id="ARBA00022692"/>
    </source>
</evidence>
<evidence type="ECO:0000313" key="13">
    <source>
        <dbReference type="EMBL" id="KNA92846.1"/>
    </source>
</evidence>
<comment type="caution">
    <text evidence="13">The sequence shown here is derived from an EMBL/GenBank/DDBJ whole genome shotgun (WGS) entry which is preliminary data.</text>
</comment>
<feature type="transmembrane region" description="Helical" evidence="12">
    <location>
        <begin position="268"/>
        <end position="289"/>
    </location>
</feature>
<name>A0ABR5IHN2_9ACTN</name>
<keyword evidence="10" id="KW-0408">Iron</keyword>
<dbReference type="PIRSF" id="PIRSF000267">
    <property type="entry name" value="Cyt_oxidse_sub2"/>
    <property type="match status" value="1"/>
</dbReference>
<dbReference type="PANTHER" id="PTHR43141">
    <property type="entry name" value="CYTOCHROME BD2 SUBUNIT II"/>
    <property type="match status" value="1"/>
</dbReference>
<feature type="transmembrane region" description="Helical" evidence="12">
    <location>
        <begin position="238"/>
        <end position="256"/>
    </location>
</feature>
<dbReference type="EMBL" id="LDTZ01000014">
    <property type="protein sequence ID" value="KNA92846.1"/>
    <property type="molecule type" value="Genomic_DNA"/>
</dbReference>
<dbReference type="Pfam" id="PF02322">
    <property type="entry name" value="Cyt_bd_oxida_II"/>
    <property type="match status" value="1"/>
</dbReference>
<evidence type="ECO:0000256" key="7">
    <source>
        <dbReference type="ARBA" id="ARBA00022723"/>
    </source>
</evidence>
<keyword evidence="7" id="KW-0479">Metal-binding</keyword>
<dbReference type="InterPro" id="IPR003317">
    <property type="entry name" value="Cyt-d_oxidase_su2"/>
</dbReference>
<evidence type="ECO:0000256" key="2">
    <source>
        <dbReference type="ARBA" id="ARBA00007543"/>
    </source>
</evidence>
<keyword evidence="3" id="KW-0813">Transport</keyword>
<evidence type="ECO:0000256" key="5">
    <source>
        <dbReference type="ARBA" id="ARBA00022617"/>
    </source>
</evidence>
<keyword evidence="4" id="KW-1003">Cell membrane</keyword>
<evidence type="ECO:0000256" key="10">
    <source>
        <dbReference type="ARBA" id="ARBA00023004"/>
    </source>
</evidence>
<feature type="transmembrane region" description="Helical" evidence="12">
    <location>
        <begin position="309"/>
        <end position="331"/>
    </location>
</feature>
<proteinExistence type="inferred from homology"/>
<evidence type="ECO:0000313" key="14">
    <source>
        <dbReference type="Proteomes" id="UP000037247"/>
    </source>
</evidence>
<comment type="subcellular location">
    <subcellularLocation>
        <location evidence="1">Cell membrane</location>
        <topology evidence="1">Multi-pass membrane protein</topology>
    </subcellularLocation>
</comment>
<dbReference type="PANTHER" id="PTHR43141:SF5">
    <property type="entry name" value="CYTOCHROME BD-I UBIQUINOL OXIDASE SUBUNIT 2"/>
    <property type="match status" value="1"/>
</dbReference>
<keyword evidence="14" id="KW-1185">Reference proteome</keyword>
<protein>
    <submittedName>
        <fullName evidence="13">Cytochrome C oxidase assembly protein</fullName>
    </submittedName>
</protein>
<dbReference type="Proteomes" id="UP000037247">
    <property type="component" value="Unassembled WGS sequence"/>
</dbReference>
<dbReference type="NCBIfam" id="TIGR00203">
    <property type="entry name" value="cydB"/>
    <property type="match status" value="1"/>
</dbReference>
<organism evidence="13 14">
    <name type="scientific">Gordonia jacobaea</name>
    <dbReference type="NCBI Taxonomy" id="122202"/>
    <lineage>
        <taxon>Bacteria</taxon>
        <taxon>Bacillati</taxon>
        <taxon>Actinomycetota</taxon>
        <taxon>Actinomycetes</taxon>
        <taxon>Mycobacteriales</taxon>
        <taxon>Gordoniaceae</taxon>
        <taxon>Gordonia</taxon>
    </lineage>
</organism>
<evidence type="ECO:0000256" key="11">
    <source>
        <dbReference type="ARBA" id="ARBA00023136"/>
    </source>
</evidence>
<dbReference type="RefSeq" id="WP_049698049.1">
    <property type="nucleotide sequence ID" value="NZ_CBDRLS010000001.1"/>
</dbReference>